<evidence type="ECO:0000256" key="3">
    <source>
        <dbReference type="ARBA" id="ARBA00022833"/>
    </source>
</evidence>
<dbReference type="GO" id="GO:0005739">
    <property type="term" value="C:mitochondrion"/>
    <property type="evidence" value="ECO:0007669"/>
    <property type="project" value="TreeGrafter"/>
</dbReference>
<accession>A0A0C2YV36</accession>
<dbReference type="InParanoid" id="A0A0C2YV36"/>
<keyword evidence="3" id="KW-0862">Zinc</keyword>
<dbReference type="Pfam" id="PF05180">
    <property type="entry name" value="zf-DNL"/>
    <property type="match status" value="1"/>
</dbReference>
<keyword evidence="2 4" id="KW-0863">Zinc-finger</keyword>
<dbReference type="FunCoup" id="A0A0C2YV36">
    <property type="interactions" value="136"/>
</dbReference>
<dbReference type="Proteomes" id="UP000053989">
    <property type="component" value="Unassembled WGS sequence"/>
</dbReference>
<dbReference type="STRING" id="1036808.A0A0C2YV36"/>
<evidence type="ECO:0000256" key="1">
    <source>
        <dbReference type="ARBA" id="ARBA00022723"/>
    </source>
</evidence>
<dbReference type="GO" id="GO:0030150">
    <property type="term" value="P:protein import into mitochondrial matrix"/>
    <property type="evidence" value="ECO:0007669"/>
    <property type="project" value="TreeGrafter"/>
</dbReference>
<proteinExistence type="predicted"/>
<dbReference type="EMBL" id="KN822179">
    <property type="protein sequence ID" value="KIM53508.1"/>
    <property type="molecule type" value="Genomic_DNA"/>
</dbReference>
<evidence type="ECO:0000259" key="6">
    <source>
        <dbReference type="PROSITE" id="PS51501"/>
    </source>
</evidence>
<dbReference type="InterPro" id="IPR024158">
    <property type="entry name" value="Mt_import_TIM15"/>
</dbReference>
<dbReference type="OrthoDB" id="512667at2759"/>
<dbReference type="GO" id="GO:0006457">
    <property type="term" value="P:protein folding"/>
    <property type="evidence" value="ECO:0007669"/>
    <property type="project" value="TreeGrafter"/>
</dbReference>
<dbReference type="AlphaFoldDB" id="A0A0C2YV36"/>
<evidence type="ECO:0000256" key="2">
    <source>
        <dbReference type="ARBA" id="ARBA00022771"/>
    </source>
</evidence>
<sequence length="171" mass="19272">MLRSQFLKNISRRCALYPVARPFIAAHTRHRLASIRAIASSSTAGQNQPPSQYGEEVTKPSVANQPLASSEQDPVEPPEPRLLIAFTCTVEYCNHRSAHSFTKRAYAHGIVIIQCPSCKNRHLIADNIGWFKDTMENGKLRNIEDILRARGECVRRAKLDSIDGDIEFFDH</sequence>
<feature type="region of interest" description="Disordered" evidence="5">
    <location>
        <begin position="40"/>
        <end position="78"/>
    </location>
</feature>
<reference evidence="7 8" key="1">
    <citation type="submission" date="2014-04" db="EMBL/GenBank/DDBJ databases">
        <authorList>
            <consortium name="DOE Joint Genome Institute"/>
            <person name="Kuo A."/>
            <person name="Kohler A."/>
            <person name="Nagy L.G."/>
            <person name="Floudas D."/>
            <person name="Copeland A."/>
            <person name="Barry K.W."/>
            <person name="Cichocki N."/>
            <person name="Veneault-Fourrey C."/>
            <person name="LaButti K."/>
            <person name="Lindquist E.A."/>
            <person name="Lipzen A."/>
            <person name="Lundell T."/>
            <person name="Morin E."/>
            <person name="Murat C."/>
            <person name="Sun H."/>
            <person name="Tunlid A."/>
            <person name="Henrissat B."/>
            <person name="Grigoriev I.V."/>
            <person name="Hibbett D.S."/>
            <person name="Martin F."/>
            <person name="Nordberg H.P."/>
            <person name="Cantor M.N."/>
            <person name="Hua S.X."/>
        </authorList>
    </citation>
    <scope>NUCLEOTIDE SEQUENCE [LARGE SCALE GENOMIC DNA]</scope>
    <source>
        <strain evidence="7 8">Foug A</strain>
    </source>
</reference>
<dbReference type="PROSITE" id="PS51501">
    <property type="entry name" value="ZF_DNL"/>
    <property type="match status" value="1"/>
</dbReference>
<evidence type="ECO:0000256" key="4">
    <source>
        <dbReference type="PROSITE-ProRule" id="PRU00834"/>
    </source>
</evidence>
<dbReference type="InterPro" id="IPR007853">
    <property type="entry name" value="Znf_DNL-typ"/>
</dbReference>
<feature type="domain" description="DNL-type" evidence="6">
    <location>
        <begin position="77"/>
        <end position="171"/>
    </location>
</feature>
<gene>
    <name evidence="7" type="ORF">SCLCIDRAFT_433845</name>
</gene>
<evidence type="ECO:0000313" key="8">
    <source>
        <dbReference type="Proteomes" id="UP000053989"/>
    </source>
</evidence>
<organism evidence="7 8">
    <name type="scientific">Scleroderma citrinum Foug A</name>
    <dbReference type="NCBI Taxonomy" id="1036808"/>
    <lineage>
        <taxon>Eukaryota</taxon>
        <taxon>Fungi</taxon>
        <taxon>Dikarya</taxon>
        <taxon>Basidiomycota</taxon>
        <taxon>Agaricomycotina</taxon>
        <taxon>Agaricomycetes</taxon>
        <taxon>Agaricomycetidae</taxon>
        <taxon>Boletales</taxon>
        <taxon>Sclerodermatineae</taxon>
        <taxon>Sclerodermataceae</taxon>
        <taxon>Scleroderma</taxon>
    </lineage>
</organism>
<dbReference type="HOGENOM" id="CLU_093902_2_1_1"/>
<dbReference type="GO" id="GO:0008270">
    <property type="term" value="F:zinc ion binding"/>
    <property type="evidence" value="ECO:0007669"/>
    <property type="project" value="UniProtKB-KW"/>
</dbReference>
<dbReference type="PANTHER" id="PTHR20922">
    <property type="entry name" value="DNL-TYPE ZINC FINGER PROTEIN"/>
    <property type="match status" value="1"/>
</dbReference>
<reference evidence="8" key="2">
    <citation type="submission" date="2015-01" db="EMBL/GenBank/DDBJ databases">
        <title>Evolutionary Origins and Diversification of the Mycorrhizal Mutualists.</title>
        <authorList>
            <consortium name="DOE Joint Genome Institute"/>
            <consortium name="Mycorrhizal Genomics Consortium"/>
            <person name="Kohler A."/>
            <person name="Kuo A."/>
            <person name="Nagy L.G."/>
            <person name="Floudas D."/>
            <person name="Copeland A."/>
            <person name="Barry K.W."/>
            <person name="Cichocki N."/>
            <person name="Veneault-Fourrey C."/>
            <person name="LaButti K."/>
            <person name="Lindquist E.A."/>
            <person name="Lipzen A."/>
            <person name="Lundell T."/>
            <person name="Morin E."/>
            <person name="Murat C."/>
            <person name="Riley R."/>
            <person name="Ohm R."/>
            <person name="Sun H."/>
            <person name="Tunlid A."/>
            <person name="Henrissat B."/>
            <person name="Grigoriev I.V."/>
            <person name="Hibbett D.S."/>
            <person name="Martin F."/>
        </authorList>
    </citation>
    <scope>NUCLEOTIDE SEQUENCE [LARGE SCALE GENOMIC DNA]</scope>
    <source>
        <strain evidence="8">Foug A</strain>
    </source>
</reference>
<keyword evidence="8" id="KW-1185">Reference proteome</keyword>
<evidence type="ECO:0000256" key="5">
    <source>
        <dbReference type="SAM" id="MobiDB-lite"/>
    </source>
</evidence>
<dbReference type="GO" id="GO:0051087">
    <property type="term" value="F:protein-folding chaperone binding"/>
    <property type="evidence" value="ECO:0007669"/>
    <property type="project" value="TreeGrafter"/>
</dbReference>
<feature type="compositionally biased region" description="Polar residues" evidence="5">
    <location>
        <begin position="61"/>
        <end position="72"/>
    </location>
</feature>
<name>A0A0C2YV36_9AGAM</name>
<protein>
    <recommendedName>
        <fullName evidence="6">DNL-type domain-containing protein</fullName>
    </recommendedName>
</protein>
<keyword evidence="1" id="KW-0479">Metal-binding</keyword>
<dbReference type="PANTHER" id="PTHR20922:SF13">
    <property type="entry name" value="DNL-TYPE ZINC FINGER PROTEIN"/>
    <property type="match status" value="1"/>
</dbReference>
<dbReference type="GO" id="GO:0050821">
    <property type="term" value="P:protein stabilization"/>
    <property type="evidence" value="ECO:0007669"/>
    <property type="project" value="TreeGrafter"/>
</dbReference>
<evidence type="ECO:0000313" key="7">
    <source>
        <dbReference type="EMBL" id="KIM53508.1"/>
    </source>
</evidence>